<dbReference type="SUPFAM" id="SSF56091">
    <property type="entry name" value="DNA ligase/mRNA capping enzyme, catalytic domain"/>
    <property type="match status" value="1"/>
</dbReference>
<comment type="catalytic activity">
    <reaction evidence="4">
        <text>a 5'-end triphospho-ribonucleoside in mRNA + H2O = a 5'-end diphospho-ribonucleoside in mRNA + phosphate + H(+)</text>
        <dbReference type="Rhea" id="RHEA:67004"/>
        <dbReference type="Rhea" id="RHEA-COMP:17164"/>
        <dbReference type="Rhea" id="RHEA-COMP:17165"/>
        <dbReference type="ChEBI" id="CHEBI:15377"/>
        <dbReference type="ChEBI" id="CHEBI:15378"/>
        <dbReference type="ChEBI" id="CHEBI:43474"/>
        <dbReference type="ChEBI" id="CHEBI:167616"/>
        <dbReference type="ChEBI" id="CHEBI:167618"/>
        <dbReference type="EC" id="3.6.1.74"/>
    </reaction>
    <physiologicalReaction direction="left-to-right" evidence="4">
        <dbReference type="Rhea" id="RHEA:67005"/>
    </physiologicalReaction>
</comment>
<feature type="domain" description="mRNA capping enzyme C-terminal" evidence="6">
    <location>
        <begin position="465"/>
        <end position="534"/>
    </location>
</feature>
<organism evidence="7">
    <name type="scientific">viral metagenome</name>
    <dbReference type="NCBI Taxonomy" id="1070528"/>
    <lineage>
        <taxon>unclassified sequences</taxon>
        <taxon>metagenomes</taxon>
        <taxon>organismal metagenomes</taxon>
    </lineage>
</organism>
<accession>A0A6C0I5R7</accession>
<dbReference type="SUPFAM" id="SSF55154">
    <property type="entry name" value="CYTH-like phosphatases"/>
    <property type="match status" value="1"/>
</dbReference>
<evidence type="ECO:0000256" key="3">
    <source>
        <dbReference type="ARBA" id="ARBA00035028"/>
    </source>
</evidence>
<dbReference type="InterPro" id="IPR033469">
    <property type="entry name" value="CYTH-like_dom_sf"/>
</dbReference>
<evidence type="ECO:0000259" key="6">
    <source>
        <dbReference type="Pfam" id="PF03919"/>
    </source>
</evidence>
<dbReference type="GO" id="GO:0004484">
    <property type="term" value="F:mRNA guanylyltransferase activity"/>
    <property type="evidence" value="ECO:0007669"/>
    <property type="project" value="TreeGrafter"/>
</dbReference>
<dbReference type="Pfam" id="PF02940">
    <property type="entry name" value="mRNA_triPase"/>
    <property type="match status" value="1"/>
</dbReference>
<keyword evidence="2" id="KW-0378">Hydrolase</keyword>
<evidence type="ECO:0000256" key="1">
    <source>
        <dbReference type="ARBA" id="ARBA00022664"/>
    </source>
</evidence>
<dbReference type="PANTHER" id="PTHR10367:SF25">
    <property type="entry name" value="DUAL SPECIFICITY PHOSPHATASE CATALYTIC DOMAIN PROTEIN (AFU_ORTHOLOGUE AFUA_1G03540)"/>
    <property type="match status" value="1"/>
</dbReference>
<protein>
    <recommendedName>
        <fullName evidence="3">mRNA 5'-phosphatase</fullName>
        <ecNumber evidence="3">3.6.1.74</ecNumber>
    </recommendedName>
</protein>
<dbReference type="PANTHER" id="PTHR10367">
    <property type="entry name" value="MRNA-CAPPING ENZYME"/>
    <property type="match status" value="1"/>
</dbReference>
<dbReference type="InterPro" id="IPR037009">
    <property type="entry name" value="mRNA_triPase_Cet1_sf"/>
</dbReference>
<proteinExistence type="predicted"/>
<dbReference type="SUPFAM" id="SSF50249">
    <property type="entry name" value="Nucleic acid-binding proteins"/>
    <property type="match status" value="1"/>
</dbReference>
<reference evidence="7" key="1">
    <citation type="journal article" date="2020" name="Nature">
        <title>Giant virus diversity and host interactions through global metagenomics.</title>
        <authorList>
            <person name="Schulz F."/>
            <person name="Roux S."/>
            <person name="Paez-Espino D."/>
            <person name="Jungbluth S."/>
            <person name="Walsh D.A."/>
            <person name="Denef V.J."/>
            <person name="McMahon K.D."/>
            <person name="Konstantinidis K.T."/>
            <person name="Eloe-Fadrosh E.A."/>
            <person name="Kyrpides N.C."/>
            <person name="Woyke T."/>
        </authorList>
    </citation>
    <scope>NUCLEOTIDE SEQUENCE</scope>
    <source>
        <strain evidence="7">GVMAG-M-3300023184-24</strain>
    </source>
</reference>
<evidence type="ECO:0000259" key="5">
    <source>
        <dbReference type="Pfam" id="PF02940"/>
    </source>
</evidence>
<dbReference type="Gene3D" id="3.20.100.10">
    <property type="entry name" value="mRNA triphosphatase Cet1-like"/>
    <property type="match status" value="1"/>
</dbReference>
<evidence type="ECO:0000313" key="7">
    <source>
        <dbReference type="EMBL" id="QHT88132.1"/>
    </source>
</evidence>
<dbReference type="GO" id="GO:0140818">
    <property type="term" value="F:mRNA 5'-triphosphate monophosphatase activity"/>
    <property type="evidence" value="ECO:0007669"/>
    <property type="project" value="UniProtKB-EC"/>
</dbReference>
<evidence type="ECO:0000256" key="4">
    <source>
        <dbReference type="ARBA" id="ARBA00047740"/>
    </source>
</evidence>
<dbReference type="InterPro" id="IPR004206">
    <property type="entry name" value="mRNA_triPase_Cet1"/>
</dbReference>
<keyword evidence="1" id="KW-0507">mRNA processing</keyword>
<dbReference type="Pfam" id="PF03919">
    <property type="entry name" value="mRNA_cap_C"/>
    <property type="match status" value="1"/>
</dbReference>
<dbReference type="GO" id="GO:0004651">
    <property type="term" value="F:polynucleotide 5'-phosphatase activity"/>
    <property type="evidence" value="ECO:0007669"/>
    <property type="project" value="InterPro"/>
</dbReference>
<dbReference type="InterPro" id="IPR012340">
    <property type="entry name" value="NA-bd_OB-fold"/>
</dbReference>
<dbReference type="EMBL" id="MN740109">
    <property type="protein sequence ID" value="QHT88132.1"/>
    <property type="molecule type" value="Genomic_DNA"/>
</dbReference>
<sequence length="732" mass="87250">MATTTRKTLEDIMKNVDLLLNDDNMLNYKELLMYVKQQGAGTEFEIRFQNLTQYQFEQIKGYMDYDKLFNNKKESTSVSDLLNNDIRIERFGKPNTNEYKEVYQQKRELRSLKLSLNNIPIKFNVSRENYIQFSSIRDQRVKLSRNKYRTTYIFDQFYIDLTYVQTNERNKITQSFEVEIEFKNIKNIDEKNSVIPLKYILKLLKLDRFSFMDENTEFDIRSKYVNLFNKSYTKNYVFENKPVNFNLENIDTFNHSITNKLNGINYFLYYDSTNGAIYLINHSTIEYLGYDKTNKLKDKLLIQGELFHDLNLNKYIFYIFDVLIVGSNNVTNEYHKKRLDTFYPYYALLDECLYYTNKNISIQYKTFYGINGIDPNNPKDNHYNNLMMCLYSLSKDRNGNIDMEINDGFIFTPLDKPYINKNTYKYKFPETMTIDFSVEYVETNNTFYVYSIYVYNNEKKLIPFQNNKYYMVCSPDKHEKLCREINDGNIVECYFENNVFYPYRIRHDKTLPNHFTVADSVFKDIIRPITLKNLEDKFRDKFNTNINKNVDISTVRSIPPVISKLIVADIPQTIIDIPEPIIPDVVVPEFVVDEIEVPEMELIDIQGPVKLQPKTTLNIRNNLISIKLKSFLECVLYSVSPEYRLYYSNDKKKQILMYKISEMYFDMDALNDIDLLADKFNVDIYIIEKDNGKYNMIRKTNNGDENIIYIIINDDNYEILGYDENGYYAFIF</sequence>
<dbReference type="InterPro" id="IPR013846">
    <property type="entry name" value="mRNA_cap_enzyme_C"/>
</dbReference>
<evidence type="ECO:0000256" key="2">
    <source>
        <dbReference type="ARBA" id="ARBA00022801"/>
    </source>
</evidence>
<dbReference type="AlphaFoldDB" id="A0A6C0I5R7"/>
<dbReference type="InterPro" id="IPR051029">
    <property type="entry name" value="mRNA_Capping_Enz/RNA_Phosphat"/>
</dbReference>
<dbReference type="Gene3D" id="3.30.470.30">
    <property type="entry name" value="DNA ligase/mRNA capping enzyme"/>
    <property type="match status" value="1"/>
</dbReference>
<name>A0A6C0I5R7_9ZZZZ</name>
<dbReference type="Gene3D" id="2.40.50.140">
    <property type="entry name" value="Nucleic acid-binding proteins"/>
    <property type="match status" value="1"/>
</dbReference>
<dbReference type="GO" id="GO:0006370">
    <property type="term" value="P:7-methylguanosine mRNA capping"/>
    <property type="evidence" value="ECO:0007669"/>
    <property type="project" value="TreeGrafter"/>
</dbReference>
<feature type="domain" description="mRNA triphosphatase Cet1-like" evidence="5">
    <location>
        <begin position="127"/>
        <end position="182"/>
    </location>
</feature>
<dbReference type="EC" id="3.6.1.74" evidence="3"/>